<keyword evidence="5" id="KW-1185">Reference proteome</keyword>
<organism evidence="4 5">
    <name type="scientific">Carpinus fangiana</name>
    <dbReference type="NCBI Taxonomy" id="176857"/>
    <lineage>
        <taxon>Eukaryota</taxon>
        <taxon>Viridiplantae</taxon>
        <taxon>Streptophyta</taxon>
        <taxon>Embryophyta</taxon>
        <taxon>Tracheophyta</taxon>
        <taxon>Spermatophyta</taxon>
        <taxon>Magnoliopsida</taxon>
        <taxon>eudicotyledons</taxon>
        <taxon>Gunneridae</taxon>
        <taxon>Pentapetalae</taxon>
        <taxon>rosids</taxon>
        <taxon>fabids</taxon>
        <taxon>Fagales</taxon>
        <taxon>Betulaceae</taxon>
        <taxon>Carpinus</taxon>
    </lineage>
</organism>
<sequence>MATSTKFCAALSMAIFFAILHGRSSTCEPTISASPAVTPYITSPNMSSFFPSPSDQRPPSSAAPPNSEAFAPVPSSGEFVGKSSSNSVRFRSGITICGVGLVSLLITILISSPVV</sequence>
<dbReference type="EMBL" id="CM017323">
    <property type="protein sequence ID" value="KAE8021266.1"/>
    <property type="molecule type" value="Genomic_DNA"/>
</dbReference>
<feature type="region of interest" description="Disordered" evidence="1">
    <location>
        <begin position="47"/>
        <end position="86"/>
    </location>
</feature>
<feature type="transmembrane region" description="Helical" evidence="2">
    <location>
        <begin position="90"/>
        <end position="110"/>
    </location>
</feature>
<keyword evidence="2" id="KW-0812">Transmembrane</keyword>
<evidence type="ECO:0000313" key="4">
    <source>
        <dbReference type="EMBL" id="KAE8021266.1"/>
    </source>
</evidence>
<reference evidence="4 5" key="1">
    <citation type="submission" date="2019-06" db="EMBL/GenBank/DDBJ databases">
        <title>A chromosomal-level reference genome of Carpinus fangiana (Coryloideae, Betulaceae).</title>
        <authorList>
            <person name="Yang X."/>
            <person name="Wang Z."/>
            <person name="Zhang L."/>
            <person name="Hao G."/>
            <person name="Liu J."/>
            <person name="Yang Y."/>
        </authorList>
    </citation>
    <scope>NUCLEOTIDE SEQUENCE [LARGE SCALE GENOMIC DNA]</scope>
    <source>
        <strain evidence="4">Cfa_2016G</strain>
        <tissue evidence="4">Leaf</tissue>
    </source>
</reference>
<protein>
    <recommendedName>
        <fullName evidence="6">Transmembrane protein</fullName>
    </recommendedName>
</protein>
<keyword evidence="3" id="KW-0732">Signal</keyword>
<proteinExistence type="predicted"/>
<feature type="signal peptide" evidence="3">
    <location>
        <begin position="1"/>
        <end position="26"/>
    </location>
</feature>
<feature type="chain" id="PRO_5024433137" description="Transmembrane protein" evidence="3">
    <location>
        <begin position="27"/>
        <end position="115"/>
    </location>
</feature>
<dbReference type="OrthoDB" id="1106772at2759"/>
<dbReference type="Proteomes" id="UP000327013">
    <property type="component" value="Chromosome 3"/>
</dbReference>
<evidence type="ECO:0000256" key="1">
    <source>
        <dbReference type="SAM" id="MobiDB-lite"/>
    </source>
</evidence>
<feature type="compositionally biased region" description="Low complexity" evidence="1">
    <location>
        <begin position="47"/>
        <end position="72"/>
    </location>
</feature>
<name>A0A5N6QUU6_9ROSI</name>
<keyword evidence="2" id="KW-0472">Membrane</keyword>
<accession>A0A5N6QUU6</accession>
<evidence type="ECO:0008006" key="6">
    <source>
        <dbReference type="Google" id="ProtNLM"/>
    </source>
</evidence>
<keyword evidence="2" id="KW-1133">Transmembrane helix</keyword>
<evidence type="ECO:0000256" key="3">
    <source>
        <dbReference type="SAM" id="SignalP"/>
    </source>
</evidence>
<gene>
    <name evidence="4" type="ORF">FH972_007173</name>
</gene>
<dbReference type="AlphaFoldDB" id="A0A5N6QUU6"/>
<evidence type="ECO:0000313" key="5">
    <source>
        <dbReference type="Proteomes" id="UP000327013"/>
    </source>
</evidence>
<evidence type="ECO:0000256" key="2">
    <source>
        <dbReference type="SAM" id="Phobius"/>
    </source>
</evidence>